<comment type="caution">
    <text evidence="2">The sequence shown here is derived from an EMBL/GenBank/DDBJ whole genome shotgun (WGS) entry which is preliminary data.</text>
</comment>
<evidence type="ECO:0000313" key="2">
    <source>
        <dbReference type="EMBL" id="MBS9525908.1"/>
    </source>
</evidence>
<dbReference type="AlphaFoldDB" id="A0AAP2G6P2"/>
<dbReference type="Gene3D" id="3.40.50.450">
    <property type="match status" value="1"/>
</dbReference>
<proteinExistence type="predicted"/>
<dbReference type="EMBL" id="JAHCMY010000024">
    <property type="protein sequence ID" value="MBS9525908.1"/>
    <property type="molecule type" value="Genomic_DNA"/>
</dbReference>
<dbReference type="Proteomes" id="UP001319104">
    <property type="component" value="Unassembled WGS sequence"/>
</dbReference>
<dbReference type="Pfam" id="PF10686">
    <property type="entry name" value="YAcAr"/>
    <property type="match status" value="1"/>
</dbReference>
<keyword evidence="3" id="KW-1185">Reference proteome</keyword>
<gene>
    <name evidence="2" type="ORF">KI659_17945</name>
</gene>
<dbReference type="InterPro" id="IPR019627">
    <property type="entry name" value="YAcAr"/>
</dbReference>
<dbReference type="SUPFAM" id="SSF102405">
    <property type="entry name" value="MCP/YpsA-like"/>
    <property type="match status" value="1"/>
</dbReference>
<evidence type="ECO:0000259" key="1">
    <source>
        <dbReference type="Pfam" id="PF10686"/>
    </source>
</evidence>
<name>A0AAP2G6P2_9BACT</name>
<dbReference type="RefSeq" id="WP_213946768.1">
    <property type="nucleotide sequence ID" value="NZ_JAHCMY010000024.1"/>
</dbReference>
<organism evidence="2 3">
    <name type="scientific">Litoribacter ruber</name>
    <dbReference type="NCBI Taxonomy" id="702568"/>
    <lineage>
        <taxon>Bacteria</taxon>
        <taxon>Pseudomonadati</taxon>
        <taxon>Bacteroidota</taxon>
        <taxon>Cytophagia</taxon>
        <taxon>Cytophagales</taxon>
        <taxon>Cyclobacteriaceae</taxon>
        <taxon>Litoribacter</taxon>
    </lineage>
</organism>
<reference evidence="2 3" key="1">
    <citation type="submission" date="2021-05" db="EMBL/GenBank/DDBJ databases">
        <authorList>
            <person name="Zhang Z.D."/>
            <person name="Osman G."/>
        </authorList>
    </citation>
    <scope>NUCLEOTIDE SEQUENCE [LARGE SCALE GENOMIC DNA]</scope>
    <source>
        <strain evidence="2 3">KCTC 32217</strain>
    </source>
</reference>
<evidence type="ECO:0000313" key="3">
    <source>
        <dbReference type="Proteomes" id="UP001319104"/>
    </source>
</evidence>
<sequence>MKVIIAGGRTFQDYPLLLAKCDEALKLHSEIEIVSGTAKGTDQLGERYAKEKGYTVRKFPADWKRFGKRAGYLRNEEMAKYADALIAFWDGESKGTGHMIDLAKKHGLKIKIFRYYKR</sequence>
<accession>A0AAP2G6P2</accession>
<protein>
    <submittedName>
        <fullName evidence="2">DUF2493 domain-containing protein</fullName>
    </submittedName>
</protein>
<feature type="domain" description="YspA cpYpsA-related SLOG" evidence="1">
    <location>
        <begin position="1"/>
        <end position="66"/>
    </location>
</feature>